<dbReference type="SUPFAM" id="SSF55186">
    <property type="entry name" value="ThrRS/AlaRS common domain"/>
    <property type="match status" value="1"/>
</dbReference>
<dbReference type="GO" id="GO:0006419">
    <property type="term" value="P:alanyl-tRNA aminoacylation"/>
    <property type="evidence" value="ECO:0007669"/>
    <property type="project" value="InterPro"/>
</dbReference>
<dbReference type="PANTHER" id="PTHR11777">
    <property type="entry name" value="ALANYL-TRNA SYNTHETASE"/>
    <property type="match status" value="1"/>
</dbReference>
<dbReference type="InterPro" id="IPR012947">
    <property type="entry name" value="tRNA_SAD"/>
</dbReference>
<evidence type="ECO:0000313" key="12">
    <source>
        <dbReference type="Proteomes" id="UP000177080"/>
    </source>
</evidence>
<evidence type="ECO:0000256" key="4">
    <source>
        <dbReference type="ARBA" id="ARBA00022598"/>
    </source>
</evidence>
<dbReference type="InterPro" id="IPR018164">
    <property type="entry name" value="Ala-tRNA-synth_IIc_N"/>
</dbReference>
<keyword evidence="4" id="KW-0436">Ligase</keyword>
<dbReference type="InterPro" id="IPR002318">
    <property type="entry name" value="Ala-tRNA-lgiase_IIc"/>
</dbReference>
<gene>
    <name evidence="11" type="ORF">A2989_00405</name>
</gene>
<keyword evidence="6" id="KW-0067">ATP-binding</keyword>
<dbReference type="PROSITE" id="PS50860">
    <property type="entry name" value="AA_TRNA_LIGASE_II_ALA"/>
    <property type="match status" value="1"/>
</dbReference>
<dbReference type="Gene3D" id="3.30.930.10">
    <property type="entry name" value="Bira Bifunctional Protein, Domain 2"/>
    <property type="match status" value="1"/>
</dbReference>
<evidence type="ECO:0000313" key="11">
    <source>
        <dbReference type="EMBL" id="OGD03418.1"/>
    </source>
</evidence>
<evidence type="ECO:0000256" key="2">
    <source>
        <dbReference type="ARBA" id="ARBA00013168"/>
    </source>
</evidence>
<proteinExistence type="inferred from homology"/>
<dbReference type="InterPro" id="IPR018165">
    <property type="entry name" value="Ala-tRNA-synth_IIc_core"/>
</dbReference>
<dbReference type="SUPFAM" id="SSF101353">
    <property type="entry name" value="Putative anticodon-binding domain of alanyl-tRNA synthetase (AlaRS)"/>
    <property type="match status" value="1"/>
</dbReference>
<keyword evidence="8" id="KW-0648">Protein biosynthesis</keyword>
<dbReference type="GO" id="GO:0000049">
    <property type="term" value="F:tRNA binding"/>
    <property type="evidence" value="ECO:0007669"/>
    <property type="project" value="UniProtKB-KW"/>
</dbReference>
<dbReference type="Gene3D" id="3.30.54.20">
    <property type="match status" value="1"/>
</dbReference>
<protein>
    <recommendedName>
        <fullName evidence="2">alanine--tRNA ligase</fullName>
        <ecNumber evidence="2">6.1.1.7</ecNumber>
    </recommendedName>
</protein>
<evidence type="ECO:0000256" key="6">
    <source>
        <dbReference type="ARBA" id="ARBA00022840"/>
    </source>
</evidence>
<dbReference type="SUPFAM" id="SSF55681">
    <property type="entry name" value="Class II aaRS and biotin synthetases"/>
    <property type="match status" value="1"/>
</dbReference>
<dbReference type="STRING" id="1797259.A2989_00405"/>
<dbReference type="SMART" id="SM00863">
    <property type="entry name" value="tRNA_SAD"/>
    <property type="match status" value="1"/>
</dbReference>
<evidence type="ECO:0000256" key="5">
    <source>
        <dbReference type="ARBA" id="ARBA00022741"/>
    </source>
</evidence>
<dbReference type="InterPro" id="IPR045864">
    <property type="entry name" value="aa-tRNA-synth_II/BPL/LPL"/>
</dbReference>
<dbReference type="NCBIfam" id="NF002436">
    <property type="entry name" value="PRK01584.1"/>
    <property type="match status" value="1"/>
</dbReference>
<dbReference type="AlphaFoldDB" id="A0A1F4ZAY6"/>
<dbReference type="CDD" id="cd00673">
    <property type="entry name" value="AlaRS_core"/>
    <property type="match status" value="1"/>
</dbReference>
<dbReference type="EMBL" id="MEXN01000007">
    <property type="protein sequence ID" value="OGD03418.1"/>
    <property type="molecule type" value="Genomic_DNA"/>
</dbReference>
<evidence type="ECO:0000256" key="1">
    <source>
        <dbReference type="ARBA" id="ARBA00008226"/>
    </source>
</evidence>
<reference evidence="11 12" key="1">
    <citation type="journal article" date="2016" name="Nat. Commun.">
        <title>Thousands of microbial genomes shed light on interconnected biogeochemical processes in an aquifer system.</title>
        <authorList>
            <person name="Anantharaman K."/>
            <person name="Brown C.T."/>
            <person name="Hug L.A."/>
            <person name="Sharon I."/>
            <person name="Castelle C.J."/>
            <person name="Probst A.J."/>
            <person name="Thomas B.C."/>
            <person name="Singh A."/>
            <person name="Wilkins M.J."/>
            <person name="Karaoz U."/>
            <person name="Brodie E.L."/>
            <person name="Williams K.H."/>
            <person name="Hubbard S.S."/>
            <person name="Banfield J.F."/>
        </authorList>
    </citation>
    <scope>NUCLEOTIDE SEQUENCE [LARGE SCALE GENOMIC DNA]</scope>
</reference>
<organism evidence="11 12">
    <name type="scientific">Candidatus Amesbacteria bacterium RIFCSPLOWO2_01_FULL_48_25</name>
    <dbReference type="NCBI Taxonomy" id="1797259"/>
    <lineage>
        <taxon>Bacteria</taxon>
        <taxon>Candidatus Amesiibacteriota</taxon>
    </lineage>
</organism>
<dbReference type="Pfam" id="PF07973">
    <property type="entry name" value="tRNA_SAD"/>
    <property type="match status" value="1"/>
</dbReference>
<keyword evidence="9" id="KW-0030">Aminoacyl-tRNA synthetase</keyword>
<evidence type="ECO:0000256" key="7">
    <source>
        <dbReference type="ARBA" id="ARBA00022884"/>
    </source>
</evidence>
<dbReference type="InterPro" id="IPR018162">
    <property type="entry name" value="Ala-tRNA-ligase_IIc_anticod-bd"/>
</dbReference>
<dbReference type="FunFam" id="3.30.980.10:FF:000004">
    <property type="entry name" value="Alanine--tRNA ligase, cytoplasmic"/>
    <property type="match status" value="1"/>
</dbReference>
<keyword evidence="3" id="KW-0820">tRNA-binding</keyword>
<keyword evidence="7" id="KW-0694">RNA-binding</keyword>
<evidence type="ECO:0000256" key="3">
    <source>
        <dbReference type="ARBA" id="ARBA00022555"/>
    </source>
</evidence>
<dbReference type="Proteomes" id="UP000177080">
    <property type="component" value="Unassembled WGS sequence"/>
</dbReference>
<dbReference type="Gene3D" id="3.30.980.10">
    <property type="entry name" value="Threonyl-trna Synthetase, Chain A, domain 2"/>
    <property type="match status" value="1"/>
</dbReference>
<dbReference type="InterPro" id="IPR018163">
    <property type="entry name" value="Thr/Ala-tRNA-synth_IIc_edit"/>
</dbReference>
<evidence type="ECO:0000256" key="8">
    <source>
        <dbReference type="ARBA" id="ARBA00022917"/>
    </source>
</evidence>
<dbReference type="Pfam" id="PF01411">
    <property type="entry name" value="tRNA-synt_2c"/>
    <property type="match status" value="1"/>
</dbReference>
<comment type="similarity">
    <text evidence="1">Belongs to the class-II aminoacyl-tRNA synthetase family.</text>
</comment>
<feature type="domain" description="Alanyl-transfer RNA synthetases family profile" evidence="10">
    <location>
        <begin position="1"/>
        <end position="581"/>
    </location>
</feature>
<comment type="caution">
    <text evidence="11">The sequence shown here is derived from an EMBL/GenBank/DDBJ whole genome shotgun (WGS) entry which is preliminary data.</text>
</comment>
<dbReference type="GO" id="GO:0004813">
    <property type="term" value="F:alanine-tRNA ligase activity"/>
    <property type="evidence" value="ECO:0007669"/>
    <property type="project" value="UniProtKB-EC"/>
</dbReference>
<dbReference type="PRINTS" id="PR00980">
    <property type="entry name" value="TRNASYNTHALA"/>
</dbReference>
<accession>A0A1F4ZAY6</accession>
<evidence type="ECO:0000259" key="10">
    <source>
        <dbReference type="PROSITE" id="PS50860"/>
    </source>
</evidence>
<keyword evidence="5" id="KW-0547">Nucleotide-binding</keyword>
<sequence>MSANEIRQKYLKFFESRGHKIIPSAPLIPENDPTTLFTSSGMQPLVLNLLGQPHPSGTRLVNSQKCIRTQDIEEVGDNRHTTFFEMLGNWSLGDYFKEEQLAWFYEFLTSEVSLSKDRLYVSVFEGDVSVPRDDESAGIWKKLGISENKIFHYGVKKNWWSRSGVPDLMPAGEPGGPDSEVFYEFTEVPHDPKFGSECHPNCECGRFLEIGNSVFMQYQKQADGSLKELPQKNVDFGGGLERLTAAAYNDPDIFKTDFFISAKKVLEDEIIDDSRGLRIILDHIRAAMFLIDSGVAPSNKDKGYVLRRLIRRAAAHAKIANCDLENGIVTLLTSAFVNEYSNTYPTLLKNKKDIIDEIENELTKFNKTLEAGIKLLGNAPSFDLYQSYGFPREVIEDLYEKRNIEFDENEFEAELKEHQDLSRTASKGMFKGGLQDRSEITTKYHTATHLLHAALRQVLGDHVHQAGSNITAERLRFDFSHPDKLTNQQIIQVEELINQKIAEDIPVTKVEMQKKQALAEGALAFFPEKYPDIANVYSIGGFSKELCGGPHVNSTAEIGSIKIFKEESLGSGTRRIYARIV</sequence>
<dbReference type="PANTHER" id="PTHR11777:SF9">
    <property type="entry name" value="ALANINE--TRNA LIGASE, CYTOPLASMIC"/>
    <property type="match status" value="1"/>
</dbReference>
<dbReference type="GO" id="GO:0005829">
    <property type="term" value="C:cytosol"/>
    <property type="evidence" value="ECO:0007669"/>
    <property type="project" value="TreeGrafter"/>
</dbReference>
<dbReference type="InterPro" id="IPR050058">
    <property type="entry name" value="Ala-tRNA_ligase"/>
</dbReference>
<dbReference type="GO" id="GO:0005524">
    <property type="term" value="F:ATP binding"/>
    <property type="evidence" value="ECO:0007669"/>
    <property type="project" value="UniProtKB-KW"/>
</dbReference>
<dbReference type="EC" id="6.1.1.7" evidence="2"/>
<name>A0A1F4ZAY6_9BACT</name>
<evidence type="ECO:0000256" key="9">
    <source>
        <dbReference type="ARBA" id="ARBA00023146"/>
    </source>
</evidence>
<dbReference type="GO" id="GO:0002161">
    <property type="term" value="F:aminoacyl-tRNA deacylase activity"/>
    <property type="evidence" value="ECO:0007669"/>
    <property type="project" value="TreeGrafter"/>
</dbReference>